<feature type="region of interest" description="Disordered" evidence="1">
    <location>
        <begin position="165"/>
        <end position="192"/>
    </location>
</feature>
<feature type="compositionally biased region" description="Basic and acidic residues" evidence="1">
    <location>
        <begin position="178"/>
        <end position="192"/>
    </location>
</feature>
<dbReference type="PANTHER" id="PTHR12302:SF26">
    <property type="entry name" value="BLR1266 PROTEIN"/>
    <property type="match status" value="1"/>
</dbReference>
<organism evidence="3 4">
    <name type="scientific">Afipia clevelandensis ATCC 49720</name>
    <dbReference type="NCBI Taxonomy" id="883079"/>
    <lineage>
        <taxon>Bacteria</taxon>
        <taxon>Pseudomonadati</taxon>
        <taxon>Pseudomonadota</taxon>
        <taxon>Alphaproteobacteria</taxon>
        <taxon>Hyphomicrobiales</taxon>
        <taxon>Nitrobacteraceae</taxon>
        <taxon>Afipia</taxon>
    </lineage>
</organism>
<dbReference type="PROSITE" id="PS50830">
    <property type="entry name" value="TNASE_3"/>
    <property type="match status" value="1"/>
</dbReference>
<dbReference type="PATRIC" id="fig|883079.3.peg.984"/>
<dbReference type="EMBL" id="AGWY01000005">
    <property type="protein sequence ID" value="EKS39954.1"/>
    <property type="molecule type" value="Genomic_DNA"/>
</dbReference>
<protein>
    <recommendedName>
        <fullName evidence="2">TNase-like domain-containing protein</fullName>
    </recommendedName>
</protein>
<feature type="domain" description="TNase-like" evidence="2">
    <location>
        <begin position="57"/>
        <end position="172"/>
    </location>
</feature>
<reference evidence="3 4" key="1">
    <citation type="submission" date="2012-04" db="EMBL/GenBank/DDBJ databases">
        <title>The Genome Sequence of Afipia clevelandensis ATCC 49720.</title>
        <authorList>
            <consortium name="The Broad Institute Genome Sequencing Platform"/>
            <person name="Earl A."/>
            <person name="Ward D."/>
            <person name="Feldgarden M."/>
            <person name="Gevers D."/>
            <person name="Huys G."/>
            <person name="Walker B."/>
            <person name="Young S.K."/>
            <person name="Zeng Q."/>
            <person name="Gargeya S."/>
            <person name="Fitzgerald M."/>
            <person name="Haas B."/>
            <person name="Abouelleil A."/>
            <person name="Alvarado L."/>
            <person name="Arachchi H.M."/>
            <person name="Berlin A."/>
            <person name="Chapman S.B."/>
            <person name="Goldberg J."/>
            <person name="Griggs A."/>
            <person name="Gujja S."/>
            <person name="Hansen M."/>
            <person name="Howarth C."/>
            <person name="Imamovic A."/>
            <person name="Larimer J."/>
            <person name="McCowen C."/>
            <person name="Montmayeur A."/>
            <person name="Murphy C."/>
            <person name="Neiman D."/>
            <person name="Pearson M."/>
            <person name="Priest M."/>
            <person name="Roberts A."/>
            <person name="Saif S."/>
            <person name="Shea T."/>
            <person name="Sisk P."/>
            <person name="Sykes S."/>
            <person name="Wortman J."/>
            <person name="Nusbaum C."/>
            <person name="Birren B."/>
        </authorList>
    </citation>
    <scope>NUCLEOTIDE SEQUENCE [LARGE SCALE GENOMIC DNA]</scope>
    <source>
        <strain evidence="3 4">ATCC 49720</strain>
    </source>
</reference>
<dbReference type="HOGENOM" id="CLU_046484_6_1_5"/>
<dbReference type="AlphaFoldDB" id="K8PGQ1"/>
<dbReference type="PROSITE" id="PS50096">
    <property type="entry name" value="IQ"/>
    <property type="match status" value="1"/>
</dbReference>
<accession>K8PGQ1</accession>
<evidence type="ECO:0000256" key="1">
    <source>
        <dbReference type="SAM" id="MobiDB-lite"/>
    </source>
</evidence>
<sequence length="192" mass="21589">MTFPPIPKSGQRRPRSFGHDTRRWTVGLIVLIGSLGVYAAERWFKSPEAPVIGTAFVADGDTLTINGTRIRLIDIDAPELEQMCLDAQDREWPCGRQASARLRSRVRGHDLRCQPKSIDKYGRTLATCTLPDGTDINAWMVQQGLAVTSGLAHVYGAQQDEARSARRGLWTGSFTPPREWRHQHPRTDNRKD</sequence>
<evidence type="ECO:0000313" key="3">
    <source>
        <dbReference type="EMBL" id="EKS39954.1"/>
    </source>
</evidence>
<dbReference type="InterPro" id="IPR016071">
    <property type="entry name" value="Staphylococal_nuclease_OB-fold"/>
</dbReference>
<gene>
    <name evidence="3" type="ORF">HMPREF9696_00966</name>
</gene>
<dbReference type="PANTHER" id="PTHR12302">
    <property type="entry name" value="EBNA2 BINDING PROTEIN P100"/>
    <property type="match status" value="1"/>
</dbReference>
<dbReference type="Gene3D" id="2.40.50.90">
    <property type="match status" value="1"/>
</dbReference>
<evidence type="ECO:0000259" key="2">
    <source>
        <dbReference type="PROSITE" id="PS50830"/>
    </source>
</evidence>
<dbReference type="SMART" id="SM00318">
    <property type="entry name" value="SNc"/>
    <property type="match status" value="1"/>
</dbReference>
<evidence type="ECO:0000313" key="4">
    <source>
        <dbReference type="Proteomes" id="UP000001095"/>
    </source>
</evidence>
<dbReference type="Proteomes" id="UP000001095">
    <property type="component" value="Unassembled WGS sequence"/>
</dbReference>
<dbReference type="InterPro" id="IPR035437">
    <property type="entry name" value="SNase_OB-fold_sf"/>
</dbReference>
<name>K8PGQ1_9BRAD</name>
<dbReference type="SUPFAM" id="SSF50199">
    <property type="entry name" value="Staphylococcal nuclease"/>
    <property type="match status" value="1"/>
</dbReference>
<comment type="caution">
    <text evidence="3">The sequence shown here is derived from an EMBL/GenBank/DDBJ whole genome shotgun (WGS) entry which is preliminary data.</text>
</comment>
<dbReference type="RefSeq" id="WP_002711832.1">
    <property type="nucleotide sequence ID" value="NZ_KB375281.1"/>
</dbReference>
<keyword evidence="4" id="KW-1185">Reference proteome</keyword>
<proteinExistence type="predicted"/>
<dbReference type="Pfam" id="PF00565">
    <property type="entry name" value="SNase"/>
    <property type="match status" value="1"/>
</dbReference>